<dbReference type="PANTHER" id="PTHR43734">
    <property type="entry name" value="PHYTOENE DESATURASE"/>
    <property type="match status" value="1"/>
</dbReference>
<sequence>MPTSVNVPTVVIGAGLAGLAASLTLARAGHNVVLVEAGETFGGCCSATHIDGFTFNNGAMYVAVPSLLRHGFQRLGLDFEALVPLQAITRPMQSHLDDGTVVHLTDASNSWVAGPRGEQREQSTQILRAGLNRLQTQWGPIYRKLIHEILPQEPSLWHSLRHLGLYLPRMGDRVDSLIKTYFPDVGLQAAVSATLLYTGIAADKLPATQIIGLLALLEEGFHLPSGGMSAIGEALYRHLPPSNVSTRWGQRVARIEMAADKVCAVVLTNGERLQTQRILTTISGFDVVRNLLPQNAVPQALARIASRASLSHRAVSIQLGCSGVDLPNSFMINHVPGMEHQGRMHRTVTTRPDYCSYSVPTQVLPDLAPDGKQIIEMFAPVSSVDTASGWTPQMTHKTVQLHVDALRHRMPGMQIESMRVMDPDGFVHQRHLYEGALYGVAPGTPPHHFFPHRSGIGGLYLAGQTTFPGYGVSTAVWSGIQAAHAMIQDKQRRPRR</sequence>
<feature type="domain" description="Amine oxidase" evidence="2">
    <location>
        <begin position="16"/>
        <end position="487"/>
    </location>
</feature>
<dbReference type="SUPFAM" id="SSF51905">
    <property type="entry name" value="FAD/NAD(P)-binding domain"/>
    <property type="match status" value="1"/>
</dbReference>
<comment type="caution">
    <text evidence="3">The sequence shown here is derived from an EMBL/GenBank/DDBJ whole genome shotgun (WGS) entry which is preliminary data.</text>
</comment>
<accession>A0A356LGY9</accession>
<dbReference type="AlphaFoldDB" id="A0A356LGY9"/>
<comment type="similarity">
    <text evidence="1">Belongs to the carotenoid/retinoid oxidoreductase family.</text>
</comment>
<evidence type="ECO:0000313" key="4">
    <source>
        <dbReference type="Proteomes" id="UP000264036"/>
    </source>
</evidence>
<evidence type="ECO:0000313" key="3">
    <source>
        <dbReference type="EMBL" id="HBP30247.1"/>
    </source>
</evidence>
<reference evidence="3 4" key="1">
    <citation type="journal article" date="2018" name="Nat. Biotechnol.">
        <title>A standardized bacterial taxonomy based on genome phylogeny substantially revises the tree of life.</title>
        <authorList>
            <person name="Parks D.H."/>
            <person name="Chuvochina M."/>
            <person name="Waite D.W."/>
            <person name="Rinke C."/>
            <person name="Skarshewski A."/>
            <person name="Chaumeil P.A."/>
            <person name="Hugenholtz P."/>
        </authorList>
    </citation>
    <scope>NUCLEOTIDE SEQUENCE [LARGE SCALE GENOMIC DNA]</scope>
    <source>
        <strain evidence="3">UBA10707</strain>
    </source>
</reference>
<protein>
    <submittedName>
        <fullName evidence="3">Phytoene dehydrogenase</fullName>
    </submittedName>
</protein>
<organism evidence="3 4">
    <name type="scientific">Advenella kashmirensis</name>
    <dbReference type="NCBI Taxonomy" id="310575"/>
    <lineage>
        <taxon>Bacteria</taxon>
        <taxon>Pseudomonadati</taxon>
        <taxon>Pseudomonadota</taxon>
        <taxon>Betaproteobacteria</taxon>
        <taxon>Burkholderiales</taxon>
        <taxon>Alcaligenaceae</taxon>
    </lineage>
</organism>
<dbReference type="InterPro" id="IPR002937">
    <property type="entry name" value="Amino_oxidase"/>
</dbReference>
<dbReference type="Gene3D" id="3.50.50.60">
    <property type="entry name" value="FAD/NAD(P)-binding domain"/>
    <property type="match status" value="2"/>
</dbReference>
<name>A0A356LGY9_9BURK</name>
<dbReference type="GO" id="GO:0016491">
    <property type="term" value="F:oxidoreductase activity"/>
    <property type="evidence" value="ECO:0007669"/>
    <property type="project" value="InterPro"/>
</dbReference>
<dbReference type="InterPro" id="IPR036188">
    <property type="entry name" value="FAD/NAD-bd_sf"/>
</dbReference>
<dbReference type="Pfam" id="PF01593">
    <property type="entry name" value="Amino_oxidase"/>
    <property type="match status" value="1"/>
</dbReference>
<evidence type="ECO:0000259" key="2">
    <source>
        <dbReference type="Pfam" id="PF01593"/>
    </source>
</evidence>
<evidence type="ECO:0000256" key="1">
    <source>
        <dbReference type="ARBA" id="ARBA00006046"/>
    </source>
</evidence>
<dbReference type="PANTHER" id="PTHR43734:SF4">
    <property type="entry name" value="AMINE OXIDASE DOMAIN-CONTAINING PROTEIN"/>
    <property type="match status" value="1"/>
</dbReference>
<proteinExistence type="inferred from homology"/>
<dbReference type="EMBL" id="DOEK01000029">
    <property type="protein sequence ID" value="HBP30247.1"/>
    <property type="molecule type" value="Genomic_DNA"/>
</dbReference>
<gene>
    <name evidence="3" type="ORF">DD666_12620</name>
</gene>
<dbReference type="Proteomes" id="UP000264036">
    <property type="component" value="Unassembled WGS sequence"/>
</dbReference>